<accession>A0A820CEQ5</accession>
<proteinExistence type="predicted"/>
<dbReference type="EMBL" id="CAJOBD010017487">
    <property type="protein sequence ID" value="CAF4222481.1"/>
    <property type="molecule type" value="Genomic_DNA"/>
</dbReference>
<protein>
    <submittedName>
        <fullName evidence="1">Uncharacterized protein</fullName>
    </submittedName>
</protein>
<sequence length="10" mass="1044">WLTAIKKAGG</sequence>
<evidence type="ECO:0000313" key="2">
    <source>
        <dbReference type="Proteomes" id="UP000663836"/>
    </source>
</evidence>
<comment type="caution">
    <text evidence="1">The sequence shown here is derived from an EMBL/GenBank/DDBJ whole genome shotgun (WGS) entry which is preliminary data.</text>
</comment>
<evidence type="ECO:0000313" key="1">
    <source>
        <dbReference type="EMBL" id="CAF4222481.1"/>
    </source>
</evidence>
<dbReference type="Proteomes" id="UP000663836">
    <property type="component" value="Unassembled WGS sequence"/>
</dbReference>
<name>A0A820CEQ5_9BILA</name>
<feature type="non-terminal residue" evidence="1">
    <location>
        <position position="1"/>
    </location>
</feature>
<reference evidence="1" key="1">
    <citation type="submission" date="2021-02" db="EMBL/GenBank/DDBJ databases">
        <authorList>
            <person name="Nowell W R."/>
        </authorList>
    </citation>
    <scope>NUCLEOTIDE SEQUENCE</scope>
</reference>
<gene>
    <name evidence="1" type="ORF">JBS370_LOCUS37505</name>
</gene>
<organism evidence="1 2">
    <name type="scientific">Rotaria sordida</name>
    <dbReference type="NCBI Taxonomy" id="392033"/>
    <lineage>
        <taxon>Eukaryota</taxon>
        <taxon>Metazoa</taxon>
        <taxon>Spiralia</taxon>
        <taxon>Gnathifera</taxon>
        <taxon>Rotifera</taxon>
        <taxon>Eurotatoria</taxon>
        <taxon>Bdelloidea</taxon>
        <taxon>Philodinida</taxon>
        <taxon>Philodinidae</taxon>
        <taxon>Rotaria</taxon>
    </lineage>
</organism>